<dbReference type="CDD" id="cd03802">
    <property type="entry name" value="GT4_AviGT4-like"/>
    <property type="match status" value="1"/>
</dbReference>
<evidence type="ECO:0000313" key="5">
    <source>
        <dbReference type="Proteomes" id="UP000248724"/>
    </source>
</evidence>
<evidence type="ECO:0000313" key="3">
    <source>
        <dbReference type="EMBL" id="MBJ7594999.1"/>
    </source>
</evidence>
<accession>A0A934JVX4</accession>
<dbReference type="InterPro" id="IPR001296">
    <property type="entry name" value="Glyco_trans_1"/>
</dbReference>
<dbReference type="PANTHER" id="PTHR45947:SF13">
    <property type="entry name" value="TRANSFERASE"/>
    <property type="match status" value="1"/>
</dbReference>
<reference evidence="3 6" key="3">
    <citation type="submission" date="2020-10" db="EMBL/GenBank/DDBJ databases">
        <title>Ca. Dormibacterota MAGs.</title>
        <authorList>
            <person name="Montgomery K."/>
        </authorList>
    </citation>
    <scope>NUCLEOTIDE SEQUENCE [LARGE SCALE GENOMIC DNA]</scope>
    <source>
        <strain evidence="3">SC8812_S17_18</strain>
    </source>
</reference>
<reference evidence="4 5" key="1">
    <citation type="journal article" date="2017" name="Nature">
        <title>Atmospheric trace gases support primary production in Antarctic desert surface soil.</title>
        <authorList>
            <person name="Ji M."/>
            <person name="Greening C."/>
            <person name="Vanwonterghem I."/>
            <person name="Carere C.R."/>
            <person name="Bay S.K."/>
            <person name="Steen J.A."/>
            <person name="Montgomery K."/>
            <person name="Lines T."/>
            <person name="Beardall J."/>
            <person name="van Dorst J."/>
            <person name="Snape I."/>
            <person name="Stott M.B."/>
            <person name="Hugenholtz P."/>
            <person name="Ferrari B.C."/>
        </authorList>
    </citation>
    <scope>NUCLEOTIDE SEQUENCE [LARGE SCALE GENOMIC DNA]</scope>
    <source>
        <strain evidence="4">RRmetagenome_bin12</strain>
    </source>
</reference>
<name>A0A2W6B0C5_9BACT</name>
<protein>
    <submittedName>
        <fullName evidence="3 4">Glycosyltransferase</fullName>
    </submittedName>
</protein>
<evidence type="ECO:0000259" key="2">
    <source>
        <dbReference type="Pfam" id="PF13439"/>
    </source>
</evidence>
<dbReference type="Pfam" id="PF13439">
    <property type="entry name" value="Glyco_transf_4"/>
    <property type="match status" value="1"/>
</dbReference>
<evidence type="ECO:0000313" key="6">
    <source>
        <dbReference type="Proteomes" id="UP000606991"/>
    </source>
</evidence>
<evidence type="ECO:0000313" key="4">
    <source>
        <dbReference type="EMBL" id="PZR83791.1"/>
    </source>
</evidence>
<organism evidence="4 5">
    <name type="scientific">Candidatus Aeolococcus gillhamiae</name>
    <dbReference type="NCBI Taxonomy" id="3127015"/>
    <lineage>
        <taxon>Bacteria</taxon>
        <taxon>Bacillati</taxon>
        <taxon>Candidatus Dormiibacterota</taxon>
        <taxon>Candidatus Dormibacteria</taxon>
        <taxon>Candidatus Aeolococcales</taxon>
        <taxon>Candidatus Aeolococcaceae</taxon>
        <taxon>Candidatus Aeolococcus</taxon>
    </lineage>
</organism>
<feature type="domain" description="Glycosyl transferase family 1" evidence="1">
    <location>
        <begin position="174"/>
        <end position="303"/>
    </location>
</feature>
<reference evidence="4" key="2">
    <citation type="submission" date="2018-05" db="EMBL/GenBank/DDBJ databases">
        <authorList>
            <person name="Ferrari B."/>
        </authorList>
    </citation>
    <scope>NUCLEOTIDE SEQUENCE</scope>
    <source>
        <strain evidence="4">RRmetagenome_bin12</strain>
    </source>
</reference>
<dbReference type="PANTHER" id="PTHR45947">
    <property type="entry name" value="SULFOQUINOVOSYL TRANSFERASE SQD2"/>
    <property type="match status" value="1"/>
</dbReference>
<dbReference type="EMBL" id="JAEKNS010000095">
    <property type="protein sequence ID" value="MBJ7594999.1"/>
    <property type="molecule type" value="Genomic_DNA"/>
</dbReference>
<comment type="caution">
    <text evidence="4">The sequence shown here is derived from an EMBL/GenBank/DDBJ whole genome shotgun (WGS) entry which is preliminary data.</text>
</comment>
<dbReference type="Gene3D" id="3.40.50.2000">
    <property type="entry name" value="Glycogen Phosphorylase B"/>
    <property type="match status" value="2"/>
</dbReference>
<feature type="domain" description="Glycosyltransferase subfamily 4-like N-terminal" evidence="2">
    <location>
        <begin position="21"/>
        <end position="167"/>
    </location>
</feature>
<proteinExistence type="predicted"/>
<accession>A0A2W6B0C5</accession>
<dbReference type="GO" id="GO:0016757">
    <property type="term" value="F:glycosyltransferase activity"/>
    <property type="evidence" value="ECO:0007669"/>
    <property type="project" value="InterPro"/>
</dbReference>
<dbReference type="Pfam" id="PF00534">
    <property type="entry name" value="Glycos_transf_1"/>
    <property type="match status" value="1"/>
</dbReference>
<sequence length="373" mass="39982">MTQRHVVVVAPPWYPVPPDGYGGIELVVALLCDALRGAGHQVTLLAAEGSRPDAMVLAPRSWRGDLGRPEERLRELTYAARVADALEDLGRIDVIHDHCGFATLMATCAADLAPVLHTVHGDIPETYSAFYSSMARRAHFVSISVAQRRGMPELPWIGTVHNAVDVDSLRVTASKEPYLLCLARICPDKGQQVAIEAARRSGMRLVLAGKVEDIPEAADYFDRLVAPAIDGDRVVHIANVAGAEKARLLSHASALLAPLQWEEPFGLAMVEAMASGTPVIAMARGAAPELVTEGVTGFLVDDVDGMVAAVPRTTQVDPWRCAEVTRTRFGPDAMAAAYLRLYETLIWKPPVVASPAHGADDAEAAVLAGRGNR</sequence>
<evidence type="ECO:0000259" key="1">
    <source>
        <dbReference type="Pfam" id="PF00534"/>
    </source>
</evidence>
<dbReference type="InterPro" id="IPR028098">
    <property type="entry name" value="Glyco_trans_4-like_N"/>
</dbReference>
<dbReference type="InterPro" id="IPR050194">
    <property type="entry name" value="Glycosyltransferase_grp1"/>
</dbReference>
<dbReference type="RefSeq" id="WP_337311705.1">
    <property type="nucleotide sequence ID" value="NZ_JAEKNS010000095.1"/>
</dbReference>
<gene>
    <name evidence="4" type="ORF">DLM65_01190</name>
    <name evidence="3" type="ORF">JF886_09105</name>
</gene>
<dbReference type="Proteomes" id="UP000606991">
    <property type="component" value="Unassembled WGS sequence"/>
</dbReference>
<dbReference type="EMBL" id="QHBU01000024">
    <property type="protein sequence ID" value="PZR83791.1"/>
    <property type="molecule type" value="Genomic_DNA"/>
</dbReference>
<dbReference type="Proteomes" id="UP000248724">
    <property type="component" value="Unassembled WGS sequence"/>
</dbReference>
<dbReference type="SUPFAM" id="SSF53756">
    <property type="entry name" value="UDP-Glycosyltransferase/glycogen phosphorylase"/>
    <property type="match status" value="1"/>
</dbReference>
<dbReference type="AlphaFoldDB" id="A0A2W6B0C5"/>